<reference evidence="5" key="1">
    <citation type="journal article" date="2020" name="Nat. Commun.">
        <title>Large-scale genome sequencing of mycorrhizal fungi provides insights into the early evolution of symbiotic traits.</title>
        <authorList>
            <person name="Miyauchi S."/>
            <person name="Kiss E."/>
            <person name="Kuo A."/>
            <person name="Drula E."/>
            <person name="Kohler A."/>
            <person name="Sanchez-Garcia M."/>
            <person name="Morin E."/>
            <person name="Andreopoulos B."/>
            <person name="Barry K.W."/>
            <person name="Bonito G."/>
            <person name="Buee M."/>
            <person name="Carver A."/>
            <person name="Chen C."/>
            <person name="Cichocki N."/>
            <person name="Clum A."/>
            <person name="Culley D."/>
            <person name="Crous P.W."/>
            <person name="Fauchery L."/>
            <person name="Girlanda M."/>
            <person name="Hayes R.D."/>
            <person name="Keri Z."/>
            <person name="LaButti K."/>
            <person name="Lipzen A."/>
            <person name="Lombard V."/>
            <person name="Magnuson J."/>
            <person name="Maillard F."/>
            <person name="Murat C."/>
            <person name="Nolan M."/>
            <person name="Ohm R.A."/>
            <person name="Pangilinan J."/>
            <person name="Pereira M.F."/>
            <person name="Perotto S."/>
            <person name="Peter M."/>
            <person name="Pfister S."/>
            <person name="Riley R."/>
            <person name="Sitrit Y."/>
            <person name="Stielow J.B."/>
            <person name="Szollosi G."/>
            <person name="Zifcakova L."/>
            <person name="Stursova M."/>
            <person name="Spatafora J.W."/>
            <person name="Tedersoo L."/>
            <person name="Vaario L.M."/>
            <person name="Yamada A."/>
            <person name="Yan M."/>
            <person name="Wang P."/>
            <person name="Xu J."/>
            <person name="Bruns T."/>
            <person name="Baldrian P."/>
            <person name="Vilgalys R."/>
            <person name="Dunand C."/>
            <person name="Henrissat B."/>
            <person name="Grigoriev I.V."/>
            <person name="Hibbett D."/>
            <person name="Nagy L.G."/>
            <person name="Martin F.M."/>
        </authorList>
    </citation>
    <scope>NUCLEOTIDE SEQUENCE</scope>
    <source>
        <strain evidence="5">UP504</strain>
    </source>
</reference>
<keyword evidence="6" id="KW-1185">Reference proteome</keyword>
<accession>A0A9P6AXW9</accession>
<evidence type="ECO:0000313" key="5">
    <source>
        <dbReference type="EMBL" id="KAF9513897.1"/>
    </source>
</evidence>
<sequence>MPVRIRLSRPPGHTKLTTHFHIVAIDGRKRRDAKPLEILGIYDPNLKSRVNTSRPWKVEDALRPRAAPPPDRRVEWSVDRIKYWLGVGAQPSKTVVELLEKANVIPKRPQPQRAPTMADLPPKHLQTPQPPSSSPFHLHHRDPPPWLHHDIIIARMIILPLRLDIGYRIVNMYH</sequence>
<keyword evidence="3" id="KW-0687">Ribonucleoprotein</keyword>
<dbReference type="EMBL" id="MU128967">
    <property type="protein sequence ID" value="KAF9513897.1"/>
    <property type="molecule type" value="Genomic_DNA"/>
</dbReference>
<evidence type="ECO:0000256" key="4">
    <source>
        <dbReference type="SAM" id="MobiDB-lite"/>
    </source>
</evidence>
<comment type="caution">
    <text evidence="5">The sequence shown here is derived from an EMBL/GenBank/DDBJ whole genome shotgun (WGS) entry which is preliminary data.</text>
</comment>
<proteinExistence type="inferred from homology"/>
<gene>
    <name evidence="5" type="ORF">BS47DRAFT_910707</name>
</gene>
<dbReference type="PANTHER" id="PTHR12919">
    <property type="entry name" value="30S RIBOSOMAL PROTEIN S16"/>
    <property type="match status" value="1"/>
</dbReference>
<dbReference type="InterPro" id="IPR023803">
    <property type="entry name" value="Ribosomal_bS16_dom_sf"/>
</dbReference>
<evidence type="ECO:0000256" key="1">
    <source>
        <dbReference type="ARBA" id="ARBA00006668"/>
    </source>
</evidence>
<dbReference type="SUPFAM" id="SSF54565">
    <property type="entry name" value="Ribosomal protein S16"/>
    <property type="match status" value="1"/>
</dbReference>
<dbReference type="GO" id="GO:0005763">
    <property type="term" value="C:mitochondrial small ribosomal subunit"/>
    <property type="evidence" value="ECO:0007669"/>
    <property type="project" value="TreeGrafter"/>
</dbReference>
<comment type="similarity">
    <text evidence="1">Belongs to the bacterial ribosomal protein bS16 family.</text>
</comment>
<dbReference type="OrthoDB" id="407221at2759"/>
<feature type="region of interest" description="Disordered" evidence="4">
    <location>
        <begin position="107"/>
        <end position="139"/>
    </location>
</feature>
<dbReference type="Pfam" id="PF00886">
    <property type="entry name" value="Ribosomal_S16"/>
    <property type="match status" value="1"/>
</dbReference>
<dbReference type="GO" id="GO:0032543">
    <property type="term" value="P:mitochondrial translation"/>
    <property type="evidence" value="ECO:0007669"/>
    <property type="project" value="TreeGrafter"/>
</dbReference>
<organism evidence="5 6">
    <name type="scientific">Hydnum rufescens UP504</name>
    <dbReference type="NCBI Taxonomy" id="1448309"/>
    <lineage>
        <taxon>Eukaryota</taxon>
        <taxon>Fungi</taxon>
        <taxon>Dikarya</taxon>
        <taxon>Basidiomycota</taxon>
        <taxon>Agaricomycotina</taxon>
        <taxon>Agaricomycetes</taxon>
        <taxon>Cantharellales</taxon>
        <taxon>Hydnaceae</taxon>
        <taxon>Hydnum</taxon>
    </lineage>
</organism>
<dbReference type="NCBIfam" id="TIGR00002">
    <property type="entry name" value="S16"/>
    <property type="match status" value="1"/>
</dbReference>
<name>A0A9P6AXW9_9AGAM</name>
<dbReference type="HAMAP" id="MF_00385">
    <property type="entry name" value="Ribosomal_bS16"/>
    <property type="match status" value="1"/>
</dbReference>
<dbReference type="Gene3D" id="3.30.1320.10">
    <property type="match status" value="1"/>
</dbReference>
<dbReference type="GO" id="GO:0003735">
    <property type="term" value="F:structural constituent of ribosome"/>
    <property type="evidence" value="ECO:0007669"/>
    <property type="project" value="InterPro"/>
</dbReference>
<dbReference type="InterPro" id="IPR000307">
    <property type="entry name" value="Ribosomal_bS16"/>
</dbReference>
<evidence type="ECO:0000313" key="6">
    <source>
        <dbReference type="Proteomes" id="UP000886523"/>
    </source>
</evidence>
<evidence type="ECO:0000256" key="2">
    <source>
        <dbReference type="ARBA" id="ARBA00022980"/>
    </source>
</evidence>
<protein>
    <recommendedName>
        <fullName evidence="7">Ribosomal protein S16</fullName>
    </recommendedName>
</protein>
<dbReference type="AlphaFoldDB" id="A0A9P6AXW9"/>
<evidence type="ECO:0008006" key="7">
    <source>
        <dbReference type="Google" id="ProtNLM"/>
    </source>
</evidence>
<keyword evidence="2" id="KW-0689">Ribosomal protein</keyword>
<dbReference type="PANTHER" id="PTHR12919:SF20">
    <property type="entry name" value="SMALL RIBOSOMAL SUBUNIT PROTEIN BS16M"/>
    <property type="match status" value="1"/>
</dbReference>
<dbReference type="Proteomes" id="UP000886523">
    <property type="component" value="Unassembled WGS sequence"/>
</dbReference>
<evidence type="ECO:0000256" key="3">
    <source>
        <dbReference type="ARBA" id="ARBA00023274"/>
    </source>
</evidence>